<name>A0A5B0NKG8_PUCGR</name>
<dbReference type="Proteomes" id="UP000325313">
    <property type="component" value="Unassembled WGS sequence"/>
</dbReference>
<accession>A0A5B0NKG8</accession>
<protein>
    <submittedName>
        <fullName evidence="1">Uncharacterized protein</fullName>
    </submittedName>
</protein>
<evidence type="ECO:0000313" key="1">
    <source>
        <dbReference type="EMBL" id="KAA1088349.1"/>
    </source>
</evidence>
<sequence>MGACNKVSTRNGPEPQQEWHSCTAGHDAWLDAKLDKVRHQYIGHRCFKYHLVSRRSER</sequence>
<organism evidence="1 2">
    <name type="scientific">Puccinia graminis f. sp. tritici</name>
    <dbReference type="NCBI Taxonomy" id="56615"/>
    <lineage>
        <taxon>Eukaryota</taxon>
        <taxon>Fungi</taxon>
        <taxon>Dikarya</taxon>
        <taxon>Basidiomycota</taxon>
        <taxon>Pucciniomycotina</taxon>
        <taxon>Pucciniomycetes</taxon>
        <taxon>Pucciniales</taxon>
        <taxon>Pucciniaceae</taxon>
        <taxon>Puccinia</taxon>
    </lineage>
</organism>
<proteinExistence type="predicted"/>
<evidence type="ECO:0000313" key="2">
    <source>
        <dbReference type="Proteomes" id="UP000325313"/>
    </source>
</evidence>
<gene>
    <name evidence="1" type="ORF">PGTUg99_017792</name>
</gene>
<reference evidence="1 2" key="1">
    <citation type="submission" date="2019-05" db="EMBL/GenBank/DDBJ databases">
        <title>Emergence of the Ug99 lineage of the wheat stem rust pathogen through somatic hybridization.</title>
        <authorList>
            <person name="Li F."/>
            <person name="Upadhyaya N.M."/>
            <person name="Sperschneider J."/>
            <person name="Matny O."/>
            <person name="Nguyen-Phuc H."/>
            <person name="Mago R."/>
            <person name="Raley C."/>
            <person name="Miller M.E."/>
            <person name="Silverstein K.A.T."/>
            <person name="Henningsen E."/>
            <person name="Hirsch C.D."/>
            <person name="Visser B."/>
            <person name="Pretorius Z.A."/>
            <person name="Steffenson B.J."/>
            <person name="Schwessinger B."/>
            <person name="Dodds P.N."/>
            <person name="Figueroa M."/>
        </authorList>
    </citation>
    <scope>NUCLEOTIDE SEQUENCE [LARGE SCALE GENOMIC DNA]</scope>
    <source>
        <strain evidence="1 2">Ug99</strain>
    </source>
</reference>
<dbReference type="EMBL" id="VDEP01000406">
    <property type="protein sequence ID" value="KAA1088349.1"/>
    <property type="molecule type" value="Genomic_DNA"/>
</dbReference>
<comment type="caution">
    <text evidence="1">The sequence shown here is derived from an EMBL/GenBank/DDBJ whole genome shotgun (WGS) entry which is preliminary data.</text>
</comment>
<dbReference type="AlphaFoldDB" id="A0A5B0NKG8"/>